<proteinExistence type="predicted"/>
<name>A0A836HFH5_LEIEN</name>
<dbReference type="OrthoDB" id="264734at2759"/>
<dbReference type="AlphaFoldDB" id="A0A836HFH5"/>
<keyword evidence="1" id="KW-0175">Coiled coil</keyword>
<evidence type="ECO:0000256" key="1">
    <source>
        <dbReference type="SAM" id="Coils"/>
    </source>
</evidence>
<dbReference type="GeneID" id="94170768"/>
<reference evidence="3 4" key="1">
    <citation type="submission" date="2021-02" db="EMBL/GenBank/DDBJ databases">
        <title>Leishmania (Mundinia) enrietti genome sequencing and assembly.</title>
        <authorList>
            <person name="Almutairi H."/>
            <person name="Gatherer D."/>
        </authorList>
    </citation>
    <scope>NUCLEOTIDE SEQUENCE [LARGE SCALE GENOMIC DNA]</scope>
    <source>
        <strain evidence="3">CUR178</strain>
    </source>
</reference>
<feature type="region of interest" description="Disordered" evidence="2">
    <location>
        <begin position="126"/>
        <end position="148"/>
    </location>
</feature>
<keyword evidence="4" id="KW-1185">Reference proteome</keyword>
<dbReference type="EMBL" id="JAFHKP010000027">
    <property type="protein sequence ID" value="KAG5475813.1"/>
    <property type="molecule type" value="Genomic_DNA"/>
</dbReference>
<dbReference type="RefSeq" id="XP_067691824.1">
    <property type="nucleotide sequence ID" value="XM_067835258.1"/>
</dbReference>
<dbReference type="KEGG" id="lenr:94170768"/>
<protein>
    <submittedName>
        <fullName evidence="3">Uncharacterized protein</fullName>
    </submittedName>
</protein>
<evidence type="ECO:0000313" key="4">
    <source>
        <dbReference type="Proteomes" id="UP000674179"/>
    </source>
</evidence>
<gene>
    <name evidence="3" type="ORF">CUR178_03526</name>
</gene>
<evidence type="ECO:0000313" key="3">
    <source>
        <dbReference type="EMBL" id="KAG5475813.1"/>
    </source>
</evidence>
<dbReference type="Proteomes" id="UP000674179">
    <property type="component" value="Chromosome 27"/>
</dbReference>
<organism evidence="3 4">
    <name type="scientific">Leishmania enriettii</name>
    <dbReference type="NCBI Taxonomy" id="5663"/>
    <lineage>
        <taxon>Eukaryota</taxon>
        <taxon>Discoba</taxon>
        <taxon>Euglenozoa</taxon>
        <taxon>Kinetoplastea</taxon>
        <taxon>Metakinetoplastina</taxon>
        <taxon>Trypanosomatida</taxon>
        <taxon>Trypanosomatidae</taxon>
        <taxon>Leishmaniinae</taxon>
        <taxon>Leishmania</taxon>
    </lineage>
</organism>
<evidence type="ECO:0000256" key="2">
    <source>
        <dbReference type="SAM" id="MobiDB-lite"/>
    </source>
</evidence>
<feature type="coiled-coil region" evidence="1">
    <location>
        <begin position="225"/>
        <end position="252"/>
    </location>
</feature>
<feature type="compositionally biased region" description="Pro residues" evidence="2">
    <location>
        <begin position="134"/>
        <end position="147"/>
    </location>
</feature>
<sequence>MSGASSLSSGLETVSDASVAHAALEHERVRRDNALLRFRQAREAYEVACIARRRRQLVMQSHNHTLRLLERVVEDVRSVVDAILKEVLPVRESTLAAAELLLGCSCNARAEHGLVALLAHERRRNALSQDGGSPAPPPAPEMPPVPPALSTDWQDGAFHAVSLEPRMACPLLLLAAAQLDYGTLLHQQRLLLFSRVARAERLIYLSRVSTREALTPLVTPAASMLQEYRGQVAEARASLRSARATQQSLESRLYRLHQVLCRRIPIHTERGVFVDAGVAEEIQSQLRRELAVGCVTLLRILCRHGNCAFDERGRLISA</sequence>
<accession>A0A836HFH5</accession>
<comment type="caution">
    <text evidence="3">The sequence shown here is derived from an EMBL/GenBank/DDBJ whole genome shotgun (WGS) entry which is preliminary data.</text>
</comment>